<dbReference type="Gene3D" id="3.40.50.720">
    <property type="entry name" value="NAD(P)-binding Rossmann-like Domain"/>
    <property type="match status" value="1"/>
</dbReference>
<reference evidence="2 3" key="1">
    <citation type="submission" date="2023-03" db="EMBL/GenBank/DDBJ databases">
        <title>Fodinicurvata sp. CAU 1616 isolated from sea sendiment.</title>
        <authorList>
            <person name="Kim W."/>
        </authorList>
    </citation>
    <scope>NUCLEOTIDE SEQUENCE [LARGE SCALE GENOMIC DNA]</scope>
    <source>
        <strain evidence="2 3">CAU 1616</strain>
    </source>
</reference>
<name>A0ABT5YKJ6_9PROT</name>
<accession>A0ABT5YKJ6</accession>
<dbReference type="EMBL" id="JARHUD010000003">
    <property type="protein sequence ID" value="MDF2095351.1"/>
    <property type="molecule type" value="Genomic_DNA"/>
</dbReference>
<evidence type="ECO:0000313" key="2">
    <source>
        <dbReference type="EMBL" id="MDF2095351.1"/>
    </source>
</evidence>
<evidence type="ECO:0000313" key="3">
    <source>
        <dbReference type="Proteomes" id="UP001215503"/>
    </source>
</evidence>
<gene>
    <name evidence="2" type="ORF">P2G67_05125</name>
</gene>
<feature type="domain" description="NAD-dependent epimerase/dehydratase" evidence="1">
    <location>
        <begin position="166"/>
        <end position="276"/>
    </location>
</feature>
<sequence>MGLFLIAGGAGFIGRHLCRELLQHGHKVRVLDSLVEQVHGPTSGVEAWPEVDFIEADLRDTAAVREALTQVDGVFNLAAEVGVGQSMYEVERYVAANDLGTAVLMQEVIAQPVKRVVVASSMSLYGEGLYRTEAGERVEVGARPSTALREGRWEPEWEGAPLLPIPTDESKRPDLSSVYALSKYVQERLTLMLCAAYGIEGVALRLFNVFGPGQQLSNPYTGVLAIFSSRLLNGAAPLVFEDGQQRRDFVHVSDVARAFRLAMEAPSAAGQAINVGSGRNHSVAEVAALLATEMERPDLVPEILNKARSGDVRHCFADISRARDLLGFEPTRTLEDSLPELVDWLSGQHALDRVGEARRELEQRGLVV</sequence>
<dbReference type="InterPro" id="IPR036291">
    <property type="entry name" value="NAD(P)-bd_dom_sf"/>
</dbReference>
<protein>
    <submittedName>
        <fullName evidence="2">SDR family NAD(P)-dependent oxidoreductase</fullName>
    </submittedName>
</protein>
<evidence type="ECO:0000259" key="1">
    <source>
        <dbReference type="Pfam" id="PF01370"/>
    </source>
</evidence>
<organism evidence="2 3">
    <name type="scientific">Aquibaculum arenosum</name>
    <dbReference type="NCBI Taxonomy" id="3032591"/>
    <lineage>
        <taxon>Bacteria</taxon>
        <taxon>Pseudomonadati</taxon>
        <taxon>Pseudomonadota</taxon>
        <taxon>Alphaproteobacteria</taxon>
        <taxon>Rhodospirillales</taxon>
        <taxon>Rhodovibrionaceae</taxon>
        <taxon>Aquibaculum</taxon>
    </lineage>
</organism>
<dbReference type="RefSeq" id="WP_275820705.1">
    <property type="nucleotide sequence ID" value="NZ_JARHUD010000003.1"/>
</dbReference>
<dbReference type="SUPFAM" id="SSF51735">
    <property type="entry name" value="NAD(P)-binding Rossmann-fold domains"/>
    <property type="match status" value="1"/>
</dbReference>
<dbReference type="PANTHER" id="PTHR43245">
    <property type="entry name" value="BIFUNCTIONAL POLYMYXIN RESISTANCE PROTEIN ARNA"/>
    <property type="match status" value="1"/>
</dbReference>
<feature type="domain" description="NAD-dependent epimerase/dehydratase" evidence="1">
    <location>
        <begin position="5"/>
        <end position="130"/>
    </location>
</feature>
<comment type="caution">
    <text evidence="2">The sequence shown here is derived from an EMBL/GenBank/DDBJ whole genome shotgun (WGS) entry which is preliminary data.</text>
</comment>
<dbReference type="InterPro" id="IPR001509">
    <property type="entry name" value="Epimerase_deHydtase"/>
</dbReference>
<dbReference type="InterPro" id="IPR050177">
    <property type="entry name" value="Lipid_A_modif_metabolic_enz"/>
</dbReference>
<proteinExistence type="predicted"/>
<dbReference type="Proteomes" id="UP001215503">
    <property type="component" value="Unassembled WGS sequence"/>
</dbReference>
<dbReference type="Pfam" id="PF01370">
    <property type="entry name" value="Epimerase"/>
    <property type="match status" value="2"/>
</dbReference>
<keyword evidence="3" id="KW-1185">Reference proteome</keyword>
<dbReference type="PANTHER" id="PTHR43245:SF13">
    <property type="entry name" value="UDP-D-APIOSE_UDP-D-XYLOSE SYNTHASE 2"/>
    <property type="match status" value="1"/>
</dbReference>